<keyword evidence="7 15" id="KW-0479">Metal-binding</keyword>
<evidence type="ECO:0000256" key="8">
    <source>
        <dbReference type="ARBA" id="ARBA00022741"/>
    </source>
</evidence>
<dbReference type="CDD" id="cd02796">
    <property type="entry name" value="tRNA_bind_bactPheRS"/>
    <property type="match status" value="1"/>
</dbReference>
<comment type="cofactor">
    <cofactor evidence="15">
        <name>Mg(2+)</name>
        <dbReference type="ChEBI" id="CHEBI:18420"/>
    </cofactor>
    <text evidence="15">Binds 2 magnesium ions per tetramer.</text>
</comment>
<keyword evidence="8 15" id="KW-0547">Nucleotide-binding</keyword>
<evidence type="ECO:0000256" key="1">
    <source>
        <dbReference type="ARBA" id="ARBA00004496"/>
    </source>
</evidence>
<dbReference type="Pfam" id="PF17759">
    <property type="entry name" value="tRNA_synthFbeta"/>
    <property type="match status" value="1"/>
</dbReference>
<name>A0A6S6SU19_9BACT</name>
<dbReference type="InterPro" id="IPR002547">
    <property type="entry name" value="tRNA-bd_dom"/>
</dbReference>
<evidence type="ECO:0000256" key="6">
    <source>
        <dbReference type="ARBA" id="ARBA00022598"/>
    </source>
</evidence>
<dbReference type="SUPFAM" id="SSF46955">
    <property type="entry name" value="Putative DNA-binding domain"/>
    <property type="match status" value="1"/>
</dbReference>
<feature type="binding site" evidence="15">
    <location>
        <position position="454"/>
    </location>
    <ligand>
        <name>Mg(2+)</name>
        <dbReference type="ChEBI" id="CHEBI:18420"/>
        <note>shared with alpha subunit</note>
    </ligand>
</feature>
<dbReference type="Gene3D" id="3.30.70.380">
    <property type="entry name" value="Ferrodoxin-fold anticodon-binding domain"/>
    <property type="match status" value="1"/>
</dbReference>
<feature type="domain" description="FDX-ACB" evidence="18">
    <location>
        <begin position="686"/>
        <end position="778"/>
    </location>
</feature>
<evidence type="ECO:0000256" key="11">
    <source>
        <dbReference type="ARBA" id="ARBA00022884"/>
    </source>
</evidence>
<dbReference type="FunFam" id="2.40.50.140:FF:000045">
    <property type="entry name" value="Phenylalanine--tRNA ligase beta subunit"/>
    <property type="match status" value="1"/>
</dbReference>
<evidence type="ECO:0000256" key="5">
    <source>
        <dbReference type="ARBA" id="ARBA00022555"/>
    </source>
</evidence>
<evidence type="ECO:0000259" key="19">
    <source>
        <dbReference type="PROSITE" id="PS51483"/>
    </source>
</evidence>
<evidence type="ECO:0000256" key="7">
    <source>
        <dbReference type="ARBA" id="ARBA00022723"/>
    </source>
</evidence>
<dbReference type="EMBL" id="CACVAR010000202">
    <property type="protein sequence ID" value="CAA6810661.1"/>
    <property type="molecule type" value="Genomic_DNA"/>
</dbReference>
<dbReference type="GO" id="GO:0000287">
    <property type="term" value="F:magnesium ion binding"/>
    <property type="evidence" value="ECO:0007669"/>
    <property type="project" value="UniProtKB-UniRule"/>
</dbReference>
<gene>
    <name evidence="15" type="primary">pheT</name>
    <name evidence="20" type="ORF">HELGO_WM16107</name>
</gene>
<evidence type="ECO:0000256" key="13">
    <source>
        <dbReference type="ARBA" id="ARBA00023146"/>
    </source>
</evidence>
<evidence type="ECO:0000256" key="2">
    <source>
        <dbReference type="ARBA" id="ARBA00008653"/>
    </source>
</evidence>
<dbReference type="CDD" id="cd00769">
    <property type="entry name" value="PheRS_beta_core"/>
    <property type="match status" value="1"/>
</dbReference>
<dbReference type="Gene3D" id="3.30.56.10">
    <property type="match status" value="2"/>
</dbReference>
<dbReference type="InterPro" id="IPR012340">
    <property type="entry name" value="NA-bd_OB-fold"/>
</dbReference>
<keyword evidence="11 16" id="KW-0694">RNA-binding</keyword>
<sequence length="778" mass="86836">MIITRTWLNNFLDISEVSDDVLYKTLNAIGLEVDSITAHTIPEKIVVGKILSCEKHPDADKLNVCQIEINAGTVRQIVCGAANVVDAQYVAVATIGAKLSADFEIKHAKLRGVESEGMVCSASELGLPDIGDGIVILDNSIGELVVGKELSEYKKLADTVIELELTANRGDCLSIHGVARDLSAALNIPMKKFDYESQNQEKIGLARVAKLTTEGEISASLEYAMASIESIHTSLLFSLRLGFVEELQNDSLSNILKYITHSTGVILRAYDVSHLNLENNEKLVINAKNVNDVIHISLDDKLGSYLGINQEDALKATEESTQVLFQASYMNPTLLVDVVSEQKLDTDELYYNTSRGSEPNLCFGIAYLTYLFENYNISKLFDGTISISQEVEDQIITVSTEEVCQIIGNEIPKMEIINILKSLGFGVQTTAEDKFGVTIPAYRHDVQNIQDITEEIVRIIGIDNIEAKALKFIEQNRTNDTMKRYYAKKELRSRAVSAGFDESMSYAFTDKMLLTKYNFPVVDEELDIINPITADFNTLRTTIAINLLQAAKRNVNYSKKSTALFEIGTIFNENREEKDVLSLIYTGQKESENVSNAGKPENIDFESFVKKVSSVIGNFELRTSLQTNEIIHPYQSADIIINNQTCGYLSKVHPTVCEEFDLKETFIAEIDFSALVPQHINANSISKFQGVYKDLSFVINKNTPYSQICLTTRALKLPLLKKFYAVDVYEDETLGDDKSLSLRLFIQSLNDTLKDEEIDQTVNAIIRELEITYGAKLR</sequence>
<dbReference type="InterPro" id="IPR045864">
    <property type="entry name" value="aa-tRNA-synth_II/BPL/LPL"/>
</dbReference>
<dbReference type="HAMAP" id="MF_00283">
    <property type="entry name" value="Phe_tRNA_synth_beta1"/>
    <property type="match status" value="1"/>
</dbReference>
<comment type="similarity">
    <text evidence="2 15">Belongs to the phenylalanyl-tRNA synthetase beta subunit family. Type 1 subfamily.</text>
</comment>
<dbReference type="GO" id="GO:0006432">
    <property type="term" value="P:phenylalanyl-tRNA aminoacylation"/>
    <property type="evidence" value="ECO:0007669"/>
    <property type="project" value="UniProtKB-UniRule"/>
</dbReference>
<dbReference type="InterPro" id="IPR009061">
    <property type="entry name" value="DNA-bd_dom_put_sf"/>
</dbReference>
<keyword evidence="12 15" id="KW-0648">Protein biosynthesis</keyword>
<dbReference type="GO" id="GO:0009328">
    <property type="term" value="C:phenylalanine-tRNA ligase complex"/>
    <property type="evidence" value="ECO:0007669"/>
    <property type="project" value="TreeGrafter"/>
</dbReference>
<dbReference type="InterPro" id="IPR045060">
    <property type="entry name" value="Phe-tRNA-ligase_IIc_bsu"/>
</dbReference>
<dbReference type="SMART" id="SM00874">
    <property type="entry name" value="B5"/>
    <property type="match status" value="1"/>
</dbReference>
<dbReference type="InterPro" id="IPR041616">
    <property type="entry name" value="PheRS_beta_core"/>
</dbReference>
<comment type="subcellular location">
    <subcellularLocation>
        <location evidence="1 15">Cytoplasm</location>
    </subcellularLocation>
</comment>
<dbReference type="InterPro" id="IPR005121">
    <property type="entry name" value="Fdx_antiC-bd"/>
</dbReference>
<dbReference type="AlphaFoldDB" id="A0A6S6SU19"/>
<dbReference type="GO" id="GO:0004826">
    <property type="term" value="F:phenylalanine-tRNA ligase activity"/>
    <property type="evidence" value="ECO:0007669"/>
    <property type="project" value="UniProtKB-UniRule"/>
</dbReference>
<proteinExistence type="inferred from homology"/>
<keyword evidence="13 15" id="KW-0030">Aminoacyl-tRNA synthetase</keyword>
<organism evidence="20">
    <name type="scientific">uncultured Sulfurovum sp</name>
    <dbReference type="NCBI Taxonomy" id="269237"/>
    <lineage>
        <taxon>Bacteria</taxon>
        <taxon>Pseudomonadati</taxon>
        <taxon>Campylobacterota</taxon>
        <taxon>Epsilonproteobacteria</taxon>
        <taxon>Campylobacterales</taxon>
        <taxon>Sulfurovaceae</taxon>
        <taxon>Sulfurovum</taxon>
        <taxon>environmental samples</taxon>
    </lineage>
</organism>
<dbReference type="PROSITE" id="PS51483">
    <property type="entry name" value="B5"/>
    <property type="match status" value="1"/>
</dbReference>
<dbReference type="SUPFAM" id="SSF55681">
    <property type="entry name" value="Class II aaRS and biotin synthetases"/>
    <property type="match status" value="1"/>
</dbReference>
<evidence type="ECO:0000259" key="18">
    <source>
        <dbReference type="PROSITE" id="PS51447"/>
    </source>
</evidence>
<evidence type="ECO:0000256" key="16">
    <source>
        <dbReference type="PROSITE-ProRule" id="PRU00209"/>
    </source>
</evidence>
<keyword evidence="6 15" id="KW-0436">Ligase</keyword>
<evidence type="ECO:0000256" key="12">
    <source>
        <dbReference type="ARBA" id="ARBA00022917"/>
    </source>
</evidence>
<dbReference type="InterPro" id="IPR005147">
    <property type="entry name" value="tRNA_synthase_B5-dom"/>
</dbReference>
<dbReference type="Pfam" id="PF03147">
    <property type="entry name" value="FDX-ACB"/>
    <property type="match status" value="1"/>
</dbReference>
<feature type="binding site" evidence="15">
    <location>
        <position position="445"/>
    </location>
    <ligand>
        <name>Mg(2+)</name>
        <dbReference type="ChEBI" id="CHEBI:18420"/>
        <note>shared with alpha subunit</note>
    </ligand>
</feature>
<dbReference type="Pfam" id="PF01588">
    <property type="entry name" value="tRNA_bind"/>
    <property type="match status" value="1"/>
</dbReference>
<feature type="binding site" evidence="15">
    <location>
        <position position="455"/>
    </location>
    <ligand>
        <name>Mg(2+)</name>
        <dbReference type="ChEBI" id="CHEBI:18420"/>
        <note>shared with alpha subunit</note>
    </ligand>
</feature>
<dbReference type="InterPro" id="IPR036690">
    <property type="entry name" value="Fdx_antiC-bd_sf"/>
</dbReference>
<dbReference type="InterPro" id="IPR004532">
    <property type="entry name" value="Phe-tRNA-ligase_IIc_bsu_bact"/>
</dbReference>
<reference evidence="20" key="1">
    <citation type="submission" date="2020-01" db="EMBL/GenBank/DDBJ databases">
        <authorList>
            <person name="Meier V. D."/>
            <person name="Meier V D."/>
        </authorList>
    </citation>
    <scope>NUCLEOTIDE SEQUENCE</scope>
    <source>
        <strain evidence="20">HLG_WM_MAG_03</strain>
    </source>
</reference>
<protein>
    <recommendedName>
        <fullName evidence="15">Phenylalanine--tRNA ligase beta subunit</fullName>
        <ecNumber evidence="15">6.1.1.20</ecNumber>
    </recommendedName>
    <alternativeName>
        <fullName evidence="15">Phenylalanyl-tRNA synthetase beta subunit</fullName>
        <shortName evidence="15">PheRS</shortName>
    </alternativeName>
</protein>
<dbReference type="Gene3D" id="2.40.50.140">
    <property type="entry name" value="Nucleic acid-binding proteins"/>
    <property type="match status" value="1"/>
</dbReference>
<keyword evidence="4 15" id="KW-0963">Cytoplasm</keyword>
<evidence type="ECO:0000256" key="3">
    <source>
        <dbReference type="ARBA" id="ARBA00011209"/>
    </source>
</evidence>
<evidence type="ECO:0000259" key="17">
    <source>
        <dbReference type="PROSITE" id="PS50886"/>
    </source>
</evidence>
<dbReference type="PANTHER" id="PTHR10947">
    <property type="entry name" value="PHENYLALANYL-TRNA SYNTHETASE BETA CHAIN AND LEUCINE-RICH REPEAT-CONTAINING PROTEIN 47"/>
    <property type="match status" value="1"/>
</dbReference>
<evidence type="ECO:0000256" key="14">
    <source>
        <dbReference type="ARBA" id="ARBA00049255"/>
    </source>
</evidence>
<dbReference type="SUPFAM" id="SSF50249">
    <property type="entry name" value="Nucleic acid-binding proteins"/>
    <property type="match status" value="1"/>
</dbReference>
<dbReference type="NCBIfam" id="TIGR00472">
    <property type="entry name" value="pheT_bact"/>
    <property type="match status" value="1"/>
</dbReference>
<keyword evidence="10 15" id="KW-0460">Magnesium</keyword>
<dbReference type="PANTHER" id="PTHR10947:SF0">
    <property type="entry name" value="PHENYLALANINE--TRNA LIGASE BETA SUBUNIT"/>
    <property type="match status" value="1"/>
</dbReference>
<dbReference type="SMART" id="SM00896">
    <property type="entry name" value="FDX-ACB"/>
    <property type="match status" value="1"/>
</dbReference>
<evidence type="ECO:0000256" key="15">
    <source>
        <dbReference type="HAMAP-Rule" id="MF_00283"/>
    </source>
</evidence>
<feature type="domain" description="B5" evidence="19">
    <location>
        <begin position="391"/>
        <end position="467"/>
    </location>
</feature>
<keyword evidence="5 16" id="KW-0820">tRNA-binding</keyword>
<evidence type="ECO:0000256" key="9">
    <source>
        <dbReference type="ARBA" id="ARBA00022840"/>
    </source>
</evidence>
<evidence type="ECO:0000256" key="4">
    <source>
        <dbReference type="ARBA" id="ARBA00022490"/>
    </source>
</evidence>
<dbReference type="EC" id="6.1.1.20" evidence="15"/>
<comment type="catalytic activity">
    <reaction evidence="14 15">
        <text>tRNA(Phe) + L-phenylalanine + ATP = L-phenylalanyl-tRNA(Phe) + AMP + diphosphate + H(+)</text>
        <dbReference type="Rhea" id="RHEA:19413"/>
        <dbReference type="Rhea" id="RHEA-COMP:9668"/>
        <dbReference type="Rhea" id="RHEA-COMP:9699"/>
        <dbReference type="ChEBI" id="CHEBI:15378"/>
        <dbReference type="ChEBI" id="CHEBI:30616"/>
        <dbReference type="ChEBI" id="CHEBI:33019"/>
        <dbReference type="ChEBI" id="CHEBI:58095"/>
        <dbReference type="ChEBI" id="CHEBI:78442"/>
        <dbReference type="ChEBI" id="CHEBI:78531"/>
        <dbReference type="ChEBI" id="CHEBI:456215"/>
        <dbReference type="EC" id="6.1.1.20"/>
    </reaction>
</comment>
<accession>A0A6S6SU19</accession>
<dbReference type="InterPro" id="IPR033714">
    <property type="entry name" value="tRNA_bind_bactPheRS"/>
</dbReference>
<dbReference type="SUPFAM" id="SSF54991">
    <property type="entry name" value="Anticodon-binding domain of PheRS"/>
    <property type="match status" value="1"/>
</dbReference>
<feature type="binding site" evidence="15">
    <location>
        <position position="451"/>
    </location>
    <ligand>
        <name>Mg(2+)</name>
        <dbReference type="ChEBI" id="CHEBI:18420"/>
        <note>shared with alpha subunit</note>
    </ligand>
</feature>
<feature type="domain" description="TRNA-binding" evidence="17">
    <location>
        <begin position="39"/>
        <end position="151"/>
    </location>
</feature>
<dbReference type="GO" id="GO:0000049">
    <property type="term" value="F:tRNA binding"/>
    <property type="evidence" value="ECO:0007669"/>
    <property type="project" value="UniProtKB-UniRule"/>
</dbReference>
<dbReference type="PROSITE" id="PS50886">
    <property type="entry name" value="TRBD"/>
    <property type="match status" value="1"/>
</dbReference>
<dbReference type="SUPFAM" id="SSF56037">
    <property type="entry name" value="PheT/TilS domain"/>
    <property type="match status" value="1"/>
</dbReference>
<evidence type="ECO:0000256" key="10">
    <source>
        <dbReference type="ARBA" id="ARBA00022842"/>
    </source>
</evidence>
<dbReference type="PROSITE" id="PS51447">
    <property type="entry name" value="FDX_ACB"/>
    <property type="match status" value="1"/>
</dbReference>
<comment type="subunit">
    <text evidence="3 15">Tetramer of two alpha and two beta subunits.</text>
</comment>
<dbReference type="NCBIfam" id="NF045760">
    <property type="entry name" value="YtpR"/>
    <property type="match status" value="1"/>
</dbReference>
<dbReference type="GO" id="GO:0005524">
    <property type="term" value="F:ATP binding"/>
    <property type="evidence" value="ECO:0007669"/>
    <property type="project" value="UniProtKB-UniRule"/>
</dbReference>
<dbReference type="Gene3D" id="3.30.930.10">
    <property type="entry name" value="Bira Bifunctional Protein, Domain 2"/>
    <property type="match status" value="1"/>
</dbReference>
<evidence type="ECO:0000313" key="20">
    <source>
        <dbReference type="EMBL" id="CAA6810661.1"/>
    </source>
</evidence>
<dbReference type="Pfam" id="PF03484">
    <property type="entry name" value="B5"/>
    <property type="match status" value="1"/>
</dbReference>
<keyword evidence="9 15" id="KW-0067">ATP-binding</keyword>